<evidence type="ECO:0000313" key="6">
    <source>
        <dbReference type="Proteomes" id="UP000011554"/>
    </source>
</evidence>
<dbReference type="InterPro" id="IPR007050">
    <property type="entry name" value="HTH_bacterioopsin"/>
</dbReference>
<feature type="domain" description="Bacterioopsin transcriptional activator GAF and HTH associated" evidence="4">
    <location>
        <begin position="4"/>
        <end position="152"/>
    </location>
</feature>
<dbReference type="InterPro" id="IPR013324">
    <property type="entry name" value="RNA_pol_sigma_r3/r4-like"/>
</dbReference>
<dbReference type="Pfam" id="PF04967">
    <property type="entry name" value="HTH_10"/>
    <property type="match status" value="1"/>
</dbReference>
<protein>
    <submittedName>
        <fullName evidence="5">Bacterio-opsin activator HTH domain-containing protein</fullName>
    </submittedName>
</protein>
<gene>
    <name evidence="5" type="ORF">C481_09462</name>
</gene>
<dbReference type="Proteomes" id="UP000011554">
    <property type="component" value="Unassembled WGS sequence"/>
</dbReference>
<dbReference type="PATRIC" id="fig|29540.5.peg.1929"/>
<dbReference type="InterPro" id="IPR031803">
    <property type="entry name" value="BAT_GAF/HTH-assoc"/>
</dbReference>
<keyword evidence="6" id="KW-1185">Reference proteome</keyword>
<dbReference type="PANTHER" id="PTHR34236:SF1">
    <property type="entry name" value="DIMETHYL SULFOXIDE REDUCTASE TRANSCRIPTIONAL ACTIVATOR"/>
    <property type="match status" value="1"/>
</dbReference>
<dbReference type="RefSeq" id="WP_006108927.1">
    <property type="nucleotide sequence ID" value="NZ_AOIO01000023.1"/>
</dbReference>
<proteinExistence type="predicted"/>
<dbReference type="eggNOG" id="arCOG02280">
    <property type="taxonomic scope" value="Archaea"/>
</dbReference>
<dbReference type="SUPFAM" id="SSF88659">
    <property type="entry name" value="Sigma3 and sigma4 domains of RNA polymerase sigma factors"/>
    <property type="match status" value="1"/>
</dbReference>
<dbReference type="EMBL" id="AOIO01000023">
    <property type="protein sequence ID" value="ELZ01737.1"/>
    <property type="molecule type" value="Genomic_DNA"/>
</dbReference>
<dbReference type="Pfam" id="PF15915">
    <property type="entry name" value="BAT"/>
    <property type="match status" value="1"/>
</dbReference>
<comment type="caution">
    <text evidence="5">The sequence shown here is derived from an EMBL/GenBank/DDBJ whole genome shotgun (WGS) entry which is preliminary data.</text>
</comment>
<reference evidence="5 6" key="1">
    <citation type="journal article" date="2014" name="PLoS Genet.">
        <title>Phylogenetically driven sequencing of extremely halophilic archaea reveals strategies for static and dynamic osmo-response.</title>
        <authorList>
            <person name="Becker E.A."/>
            <person name="Seitzer P.M."/>
            <person name="Tritt A."/>
            <person name="Larsen D."/>
            <person name="Krusor M."/>
            <person name="Yao A.I."/>
            <person name="Wu D."/>
            <person name="Madern D."/>
            <person name="Eisen J.A."/>
            <person name="Darling A.E."/>
            <person name="Facciotti M.T."/>
        </authorList>
    </citation>
    <scope>NUCLEOTIDE SEQUENCE [LARGE SCALE GENOMIC DNA]</scope>
    <source>
        <strain evidence="5 6">DSM 12278</strain>
    </source>
</reference>
<evidence type="ECO:0000259" key="3">
    <source>
        <dbReference type="Pfam" id="PF04967"/>
    </source>
</evidence>
<dbReference type="OrthoDB" id="156233at2157"/>
<feature type="domain" description="HTH bat-type" evidence="3">
    <location>
        <begin position="156"/>
        <end position="205"/>
    </location>
</feature>
<organism evidence="5 6">
    <name type="scientific">Natrialba asiatica (strain ATCC 700177 / DSM 12278 / JCM 9576 / FERM P-10747 / NBRC 102637 / 172P1)</name>
    <dbReference type="NCBI Taxonomy" id="29540"/>
    <lineage>
        <taxon>Archaea</taxon>
        <taxon>Methanobacteriati</taxon>
        <taxon>Methanobacteriota</taxon>
        <taxon>Stenosarchaea group</taxon>
        <taxon>Halobacteria</taxon>
        <taxon>Halobacteriales</taxon>
        <taxon>Natrialbaceae</taxon>
        <taxon>Natrialba</taxon>
    </lineage>
</organism>
<sequence>MATEATFTVPFDQFPLGTVFEQLPNVTVELERIIPAQDVVIPYLWVRGTKVDDIESAFTAHPGVNDIRLVDSVEDEYLLRVEWALDYEDVLTVLAETEVPLIEATGTDKKWTFEVRGDEQSDIAALQRRCRELDIPITLTELHALTPVETATEAALTDTQQEALILAYERGYFESPREVTLGDLGEELGISQQAVGSRLRGGIKHVLGSTLSAFTVDS</sequence>
<accession>M0ATS6</accession>
<keyword evidence="1" id="KW-0805">Transcription regulation</keyword>
<dbReference type="PANTHER" id="PTHR34236">
    <property type="entry name" value="DIMETHYL SULFOXIDE REDUCTASE TRANSCRIPTIONAL ACTIVATOR"/>
    <property type="match status" value="1"/>
</dbReference>
<keyword evidence="2" id="KW-0804">Transcription</keyword>
<dbReference type="AlphaFoldDB" id="M0ATS6"/>
<evidence type="ECO:0000259" key="4">
    <source>
        <dbReference type="Pfam" id="PF15915"/>
    </source>
</evidence>
<evidence type="ECO:0000256" key="1">
    <source>
        <dbReference type="ARBA" id="ARBA00023015"/>
    </source>
</evidence>
<evidence type="ECO:0000313" key="5">
    <source>
        <dbReference type="EMBL" id="ELZ01737.1"/>
    </source>
</evidence>
<name>M0ATS6_NATA1</name>
<evidence type="ECO:0000256" key="2">
    <source>
        <dbReference type="ARBA" id="ARBA00023163"/>
    </source>
</evidence>